<dbReference type="SUPFAM" id="SSF46785">
    <property type="entry name" value="Winged helix' DNA-binding domain"/>
    <property type="match status" value="1"/>
</dbReference>
<evidence type="ECO:0000313" key="3">
    <source>
        <dbReference type="Proteomes" id="UP000426444"/>
    </source>
</evidence>
<gene>
    <name evidence="2" type="ORF">SYNTR_0108</name>
</gene>
<name>A0A6I6DDT0_9FIRM</name>
<dbReference type="GO" id="GO:0003700">
    <property type="term" value="F:DNA-binding transcription factor activity"/>
    <property type="evidence" value="ECO:0007669"/>
    <property type="project" value="TreeGrafter"/>
</dbReference>
<dbReference type="Gene3D" id="1.10.10.10">
    <property type="entry name" value="Winged helix-like DNA-binding domain superfamily/Winged helix DNA-binding domain"/>
    <property type="match status" value="1"/>
</dbReference>
<dbReference type="GO" id="GO:0003677">
    <property type="term" value="F:DNA binding"/>
    <property type="evidence" value="ECO:0007669"/>
    <property type="project" value="UniProtKB-KW"/>
</dbReference>
<proteinExistence type="predicted"/>
<dbReference type="PANTHER" id="PTHR33221">
    <property type="entry name" value="WINGED HELIX-TURN-HELIX TRANSCRIPTIONAL REGULATOR, RRF2 FAMILY"/>
    <property type="match status" value="1"/>
</dbReference>
<protein>
    <submittedName>
        <fullName evidence="2">Iron-sulfur cluster regulator IscR</fullName>
    </submittedName>
</protein>
<keyword evidence="1" id="KW-0238">DNA-binding</keyword>
<dbReference type="Proteomes" id="UP000426444">
    <property type="component" value="Chromosome"/>
</dbReference>
<sequence length="151" mass="17242">MKFSTRSRYGLRFMVDLAVNYDYFKPVPLNEIAERQELSEGYLEQLVTIMRKEGLIRSIRGAKGGYMLAKSPEEITAGDVIRCLEGPLKTTDCVMEDCPEPCGRAEICVTRTLWENIRKATASILDNTTLKDLYLQAEQIKEARKPIIYDI</sequence>
<keyword evidence="3" id="KW-1185">Reference proteome</keyword>
<dbReference type="KEGG" id="salq:SYNTR_0108"/>
<dbReference type="AlphaFoldDB" id="A0A6I6DDT0"/>
<evidence type="ECO:0000256" key="1">
    <source>
        <dbReference type="ARBA" id="ARBA00023125"/>
    </source>
</evidence>
<dbReference type="Pfam" id="PF02082">
    <property type="entry name" value="Rrf2"/>
    <property type="match status" value="1"/>
</dbReference>
<dbReference type="InterPro" id="IPR000944">
    <property type="entry name" value="Tscrpt_reg_Rrf2"/>
</dbReference>
<dbReference type="InterPro" id="IPR036390">
    <property type="entry name" value="WH_DNA-bd_sf"/>
</dbReference>
<accession>A0A6I6DDT0</accession>
<dbReference type="GO" id="GO:0005829">
    <property type="term" value="C:cytosol"/>
    <property type="evidence" value="ECO:0007669"/>
    <property type="project" value="TreeGrafter"/>
</dbReference>
<dbReference type="OrthoDB" id="9808360at2"/>
<evidence type="ECO:0000313" key="2">
    <source>
        <dbReference type="EMBL" id="QGT98701.1"/>
    </source>
</evidence>
<dbReference type="NCBIfam" id="TIGR00738">
    <property type="entry name" value="rrf2_super"/>
    <property type="match status" value="1"/>
</dbReference>
<dbReference type="PROSITE" id="PS51197">
    <property type="entry name" value="HTH_RRF2_2"/>
    <property type="match status" value="1"/>
</dbReference>
<reference evidence="3" key="1">
    <citation type="journal article" date="2019" name="Microbiology">
        <title>Complete Genome Sequence of an Uncultured Bacterium of the Candidate Phylum Bipolaricaulota.</title>
        <authorList>
            <person name="Kadnikov V.V."/>
            <person name="Mardanov A.V."/>
            <person name="Beletsky A.V."/>
            <person name="Frank Y.A."/>
            <person name="Karnachuk O.V."/>
            <person name="Ravin N.V."/>
        </authorList>
    </citation>
    <scope>NUCLEOTIDE SEQUENCE [LARGE SCALE GENOMIC DNA]</scope>
</reference>
<dbReference type="RefSeq" id="WP_156202670.1">
    <property type="nucleotide sequence ID" value="NZ_CP046457.1"/>
</dbReference>
<dbReference type="InterPro" id="IPR036388">
    <property type="entry name" value="WH-like_DNA-bd_sf"/>
</dbReference>
<dbReference type="EMBL" id="CP046457">
    <property type="protein sequence ID" value="QGT98701.1"/>
    <property type="molecule type" value="Genomic_DNA"/>
</dbReference>
<dbReference type="PANTHER" id="PTHR33221:SF5">
    <property type="entry name" value="HTH-TYPE TRANSCRIPTIONAL REGULATOR ISCR"/>
    <property type="match status" value="1"/>
</dbReference>
<organism evidence="2 3">
    <name type="scientific">Candidatus Syntrophocurvum alkaliphilum</name>
    <dbReference type="NCBI Taxonomy" id="2293317"/>
    <lineage>
        <taxon>Bacteria</taxon>
        <taxon>Bacillati</taxon>
        <taxon>Bacillota</taxon>
        <taxon>Clostridia</taxon>
        <taxon>Eubacteriales</taxon>
        <taxon>Syntrophomonadaceae</taxon>
        <taxon>Candidatus Syntrophocurvum</taxon>
    </lineage>
</organism>